<proteinExistence type="predicted"/>
<name>A0A6M0CIB4_9FLAO</name>
<evidence type="ECO:0000256" key="1">
    <source>
        <dbReference type="SAM" id="MobiDB-lite"/>
    </source>
</evidence>
<dbReference type="AlphaFoldDB" id="A0A6M0CIB4"/>
<comment type="caution">
    <text evidence="2">The sequence shown here is derived from an EMBL/GenBank/DDBJ whole genome shotgun (WGS) entry which is preliminary data.</text>
</comment>
<dbReference type="RefSeq" id="WP_164031574.1">
    <property type="nucleotide sequence ID" value="NZ_JAABOQ010000003.1"/>
</dbReference>
<dbReference type="EMBL" id="JAABOQ010000003">
    <property type="protein sequence ID" value="NER17262.1"/>
    <property type="molecule type" value="Genomic_DNA"/>
</dbReference>
<evidence type="ECO:0000313" key="3">
    <source>
        <dbReference type="Proteomes" id="UP000474296"/>
    </source>
</evidence>
<dbReference type="InterPro" id="IPR058595">
    <property type="entry name" value="Avidin-like"/>
</dbReference>
<gene>
    <name evidence="2" type="ORF">GWK10_08570</name>
</gene>
<feature type="region of interest" description="Disordered" evidence="1">
    <location>
        <begin position="1"/>
        <end position="23"/>
    </location>
</feature>
<dbReference type="Proteomes" id="UP000474296">
    <property type="component" value="Unassembled WGS sequence"/>
</dbReference>
<keyword evidence="3" id="KW-1185">Reference proteome</keyword>
<protein>
    <submittedName>
        <fullName evidence="2">N-acetylglutamate synthase</fullName>
    </submittedName>
</protein>
<feature type="compositionally biased region" description="Polar residues" evidence="1">
    <location>
        <begin position="1"/>
        <end position="17"/>
    </location>
</feature>
<reference evidence="2 3" key="1">
    <citation type="submission" date="2020-01" db="EMBL/GenBank/DDBJ databases">
        <title>Spongiivirga citrea KCTC 32990T.</title>
        <authorList>
            <person name="Wang G."/>
        </authorList>
    </citation>
    <scope>NUCLEOTIDE SEQUENCE [LARGE SCALE GENOMIC DNA]</scope>
    <source>
        <strain evidence="2 3">KCTC 32990</strain>
    </source>
</reference>
<sequence length="112" mass="12671">MINYNNKKFRPISNSDNSETDSETEFVYKQEGNIVTSTYQGNQITKGHLIGTVDKNGIIDMRYHQVNYKGELMSGICKSTPEILANGKIKLHEVWQWTSGDLSRGSSVLEEI</sequence>
<accession>A0A6M0CIB4</accession>
<dbReference type="Pfam" id="PF26421">
    <property type="entry name" value="Avidin_like"/>
    <property type="match status" value="1"/>
</dbReference>
<organism evidence="2 3">
    <name type="scientific">Spongiivirga citrea</name>
    <dbReference type="NCBI Taxonomy" id="1481457"/>
    <lineage>
        <taxon>Bacteria</taxon>
        <taxon>Pseudomonadati</taxon>
        <taxon>Bacteroidota</taxon>
        <taxon>Flavobacteriia</taxon>
        <taxon>Flavobacteriales</taxon>
        <taxon>Flavobacteriaceae</taxon>
        <taxon>Spongiivirga</taxon>
    </lineage>
</organism>
<evidence type="ECO:0000313" key="2">
    <source>
        <dbReference type="EMBL" id="NER17262.1"/>
    </source>
</evidence>